<name>A0A843U5G5_COLES</name>
<evidence type="ECO:0000313" key="2">
    <source>
        <dbReference type="Proteomes" id="UP000652761"/>
    </source>
</evidence>
<dbReference type="EMBL" id="NMUH01000314">
    <property type="protein sequence ID" value="MQL76713.1"/>
    <property type="molecule type" value="Genomic_DNA"/>
</dbReference>
<organism evidence="1 2">
    <name type="scientific">Colocasia esculenta</name>
    <name type="common">Wild taro</name>
    <name type="synonym">Arum esculentum</name>
    <dbReference type="NCBI Taxonomy" id="4460"/>
    <lineage>
        <taxon>Eukaryota</taxon>
        <taxon>Viridiplantae</taxon>
        <taxon>Streptophyta</taxon>
        <taxon>Embryophyta</taxon>
        <taxon>Tracheophyta</taxon>
        <taxon>Spermatophyta</taxon>
        <taxon>Magnoliopsida</taxon>
        <taxon>Liliopsida</taxon>
        <taxon>Araceae</taxon>
        <taxon>Aroideae</taxon>
        <taxon>Colocasieae</taxon>
        <taxon>Colocasia</taxon>
    </lineage>
</organism>
<gene>
    <name evidence="1" type="ORF">Taro_009107</name>
</gene>
<accession>A0A843U5G5</accession>
<proteinExistence type="predicted"/>
<protein>
    <submittedName>
        <fullName evidence="1">Uncharacterized protein</fullName>
    </submittedName>
</protein>
<reference evidence="1" key="1">
    <citation type="submission" date="2017-07" db="EMBL/GenBank/DDBJ databases">
        <title>Taro Niue Genome Assembly and Annotation.</title>
        <authorList>
            <person name="Atibalentja N."/>
            <person name="Keating K."/>
            <person name="Fields C.J."/>
        </authorList>
    </citation>
    <scope>NUCLEOTIDE SEQUENCE</scope>
    <source>
        <strain evidence="1">Niue_2</strain>
        <tissue evidence="1">Leaf</tissue>
    </source>
</reference>
<sequence length="90" mass="10465">MRPLSAYHLPISRAKYHRYPSLRFTFYISKCLLYLRLLSQECFTGGGRRRATNSCSNASSDVRIRRRSSRRMVYAIIITDLCQKMLGEVG</sequence>
<dbReference type="Proteomes" id="UP000652761">
    <property type="component" value="Unassembled WGS sequence"/>
</dbReference>
<comment type="caution">
    <text evidence="1">The sequence shown here is derived from an EMBL/GenBank/DDBJ whole genome shotgun (WGS) entry which is preliminary data.</text>
</comment>
<dbReference type="AlphaFoldDB" id="A0A843U5G5"/>
<keyword evidence="2" id="KW-1185">Reference proteome</keyword>
<evidence type="ECO:0000313" key="1">
    <source>
        <dbReference type="EMBL" id="MQL76713.1"/>
    </source>
</evidence>